<dbReference type="CDD" id="cd06184">
    <property type="entry name" value="flavohem_like_fad_nad_binding"/>
    <property type="match status" value="1"/>
</dbReference>
<dbReference type="Pfam" id="PF03475">
    <property type="entry name" value="YiiM_3-alpha"/>
    <property type="match status" value="1"/>
</dbReference>
<dbReference type="InterPro" id="IPR017927">
    <property type="entry name" value="FAD-bd_FR_type"/>
</dbReference>
<dbReference type="PROSITE" id="PS51085">
    <property type="entry name" value="2FE2S_FER_2"/>
    <property type="match status" value="1"/>
</dbReference>
<feature type="domain" description="2Fe-2S ferredoxin-type" evidence="3">
    <location>
        <begin position="471"/>
        <end position="553"/>
    </location>
</feature>
<feature type="domain" description="MOSC" evidence="4">
    <location>
        <begin position="29"/>
        <end position="164"/>
    </location>
</feature>
<protein>
    <submittedName>
        <fullName evidence="6">MOSC domain-containing protein</fullName>
    </submittedName>
</protein>
<sequence length="553" mass="59598">MPTLHSVNVGLPKNVPWNDEIVFTSVWKTPVDGPRMVRRLNIDGDGQGDLHGHGGEHRAVFVYQLDSYRYWQEFLGRSAIETGQFGENFTVDGLTDDTVCIGDRYQIGEALFEVTQPRVTCFRLGMRMAEPRMPALVVAHHRPGFYFRVITEGLVAPGDDIVKTHSGEGQVSVAEADALLYLPNRDPARLAVAAAIPALSQGWRQSFLELLAPAPVPTGWPGFRLFRVSRVQVETADVTSIYLRGDVSTPPVPGQYLTVRVPIGDRREVRSYSISGWRPGEYRISVKQEPHGAVSRYLHQTVAVGGAIEIASPRGEFVLDDGDEPVLLVSAGIGATPVLAMLAHLAAAASARQVWWIHVARDEQLHVFAAEAHGLIARLSDGHERTFHTATESRPDATALGALGLPSIASAYLCGPDAFMTDMTAALISLGMAPTAIHSEIFGARSAINPGVLAADHPEPHQPPGPPGAGPLVTFARSGLGVHWAPQQRTILELAEACDVPTRWSCRTGVCHTCSTAVLSGDTAYMTEPLELPPAGEVLICCAAPTDDLVLDL</sequence>
<dbReference type="PROSITE" id="PS51340">
    <property type="entry name" value="MOSC"/>
    <property type="match status" value="1"/>
</dbReference>
<feature type="domain" description="FAD-binding FR-type" evidence="5">
    <location>
        <begin position="221"/>
        <end position="320"/>
    </location>
</feature>
<keyword evidence="7" id="KW-1185">Reference proteome</keyword>
<keyword evidence="1" id="KW-0408">Iron</keyword>
<dbReference type="InterPro" id="IPR001041">
    <property type="entry name" value="2Fe-2S_ferredoxin-type"/>
</dbReference>
<evidence type="ECO:0000313" key="6">
    <source>
        <dbReference type="EMBL" id="MCV7225791.1"/>
    </source>
</evidence>
<dbReference type="Gene3D" id="2.40.33.20">
    <property type="entry name" value="PK beta-barrel domain-like"/>
    <property type="match status" value="1"/>
</dbReference>
<dbReference type="InterPro" id="IPR012675">
    <property type="entry name" value="Beta-grasp_dom_sf"/>
</dbReference>
<evidence type="ECO:0000259" key="3">
    <source>
        <dbReference type="PROSITE" id="PS51085"/>
    </source>
</evidence>
<dbReference type="SUPFAM" id="SSF52343">
    <property type="entry name" value="Ferredoxin reductase-like, C-terminal NADP-linked domain"/>
    <property type="match status" value="1"/>
</dbReference>
<evidence type="ECO:0000313" key="7">
    <source>
        <dbReference type="Proteomes" id="UP001526201"/>
    </source>
</evidence>
<reference evidence="6 7" key="1">
    <citation type="journal article" date="2022" name="BMC Genomics">
        <title>Comparative genome analysis of mycobacteria focusing on tRNA and non-coding RNA.</title>
        <authorList>
            <person name="Behra P.R.K."/>
            <person name="Pettersson B.M.F."/>
            <person name="Ramesh M."/>
            <person name="Das S."/>
            <person name="Dasgupta S."/>
            <person name="Kirsebom L.A."/>
        </authorList>
    </citation>
    <scope>NUCLEOTIDE SEQUENCE [LARGE SCALE GENOMIC DNA]</scope>
    <source>
        <strain evidence="6 7">DSM 44078</strain>
    </source>
</reference>
<dbReference type="CDD" id="cd00207">
    <property type="entry name" value="fer2"/>
    <property type="match status" value="1"/>
</dbReference>
<dbReference type="InterPro" id="IPR011037">
    <property type="entry name" value="Pyrv_Knase-like_insert_dom_sf"/>
</dbReference>
<accession>A0ABT3C8Q2</accession>
<keyword evidence="1" id="KW-0479">Metal-binding</keyword>
<keyword evidence="2" id="KW-0411">Iron-sulfur</keyword>
<dbReference type="Pfam" id="PF03473">
    <property type="entry name" value="MOSC"/>
    <property type="match status" value="1"/>
</dbReference>
<dbReference type="Pfam" id="PF00175">
    <property type="entry name" value="NAD_binding_1"/>
    <property type="match status" value="1"/>
</dbReference>
<dbReference type="RefSeq" id="WP_264066610.1">
    <property type="nucleotide sequence ID" value="NZ_JACKTY010000018.1"/>
</dbReference>
<dbReference type="SUPFAM" id="SSF54292">
    <property type="entry name" value="2Fe-2S ferredoxin-like"/>
    <property type="match status" value="1"/>
</dbReference>
<dbReference type="InterPro" id="IPR001433">
    <property type="entry name" value="OxRdtase_FAD/NAD-bd"/>
</dbReference>
<dbReference type="PANTHER" id="PTHR30212:SF2">
    <property type="entry name" value="PROTEIN YIIM"/>
    <property type="match status" value="1"/>
</dbReference>
<dbReference type="Pfam" id="PF00111">
    <property type="entry name" value="Fer2"/>
    <property type="match status" value="1"/>
</dbReference>
<dbReference type="Pfam" id="PF00970">
    <property type="entry name" value="FAD_binding_6"/>
    <property type="match status" value="1"/>
</dbReference>
<comment type="caution">
    <text evidence="6">The sequence shown here is derived from an EMBL/GenBank/DDBJ whole genome shotgun (WGS) entry which is preliminary data.</text>
</comment>
<dbReference type="PRINTS" id="PR00409">
    <property type="entry name" value="PHDIOXRDTASE"/>
</dbReference>
<dbReference type="Gene3D" id="2.40.30.10">
    <property type="entry name" value="Translation factors"/>
    <property type="match status" value="1"/>
</dbReference>
<organism evidence="6 7">
    <name type="scientific">Mycolicibacterium komossense</name>
    <dbReference type="NCBI Taxonomy" id="1779"/>
    <lineage>
        <taxon>Bacteria</taxon>
        <taxon>Bacillati</taxon>
        <taxon>Actinomycetota</taxon>
        <taxon>Actinomycetes</taxon>
        <taxon>Mycobacteriales</taxon>
        <taxon>Mycobacteriaceae</taxon>
        <taxon>Mycolicibacterium</taxon>
    </lineage>
</organism>
<dbReference type="Gene3D" id="3.40.50.80">
    <property type="entry name" value="Nucleotide-binding domain of ferredoxin-NADP reductase (FNR) module"/>
    <property type="match status" value="1"/>
</dbReference>
<evidence type="ECO:0000259" key="5">
    <source>
        <dbReference type="PROSITE" id="PS51384"/>
    </source>
</evidence>
<evidence type="ECO:0000256" key="1">
    <source>
        <dbReference type="ARBA" id="ARBA00022714"/>
    </source>
</evidence>
<dbReference type="PROSITE" id="PS51384">
    <property type="entry name" value="FAD_FR"/>
    <property type="match status" value="1"/>
</dbReference>
<keyword evidence="1" id="KW-0001">2Fe-2S</keyword>
<proteinExistence type="predicted"/>
<dbReference type="Proteomes" id="UP001526201">
    <property type="component" value="Unassembled WGS sequence"/>
</dbReference>
<dbReference type="Gene3D" id="3.10.20.30">
    <property type="match status" value="1"/>
</dbReference>
<dbReference type="EMBL" id="JACKTY010000018">
    <property type="protein sequence ID" value="MCV7225791.1"/>
    <property type="molecule type" value="Genomic_DNA"/>
</dbReference>
<name>A0ABT3C8Q2_9MYCO</name>
<dbReference type="InterPro" id="IPR005302">
    <property type="entry name" value="MoCF_Sase_C"/>
</dbReference>
<gene>
    <name evidence="6" type="ORF">H7J73_07065</name>
</gene>
<evidence type="ECO:0000256" key="2">
    <source>
        <dbReference type="ARBA" id="ARBA00023014"/>
    </source>
</evidence>
<evidence type="ECO:0000259" key="4">
    <source>
        <dbReference type="PROSITE" id="PS51340"/>
    </source>
</evidence>
<dbReference type="InterPro" id="IPR036010">
    <property type="entry name" value="2Fe-2S_ferredoxin-like_sf"/>
</dbReference>
<dbReference type="SUPFAM" id="SSF50800">
    <property type="entry name" value="PK beta-barrel domain-like"/>
    <property type="match status" value="1"/>
</dbReference>
<dbReference type="SUPFAM" id="SSF63380">
    <property type="entry name" value="Riboflavin synthase domain-like"/>
    <property type="match status" value="1"/>
</dbReference>
<dbReference type="InterPro" id="IPR052353">
    <property type="entry name" value="Benzoxazolinone_Detox_Enz"/>
</dbReference>
<dbReference type="InterPro" id="IPR005163">
    <property type="entry name" value="Tri_helical_YiiM-like"/>
</dbReference>
<dbReference type="InterPro" id="IPR008333">
    <property type="entry name" value="Cbr1-like_FAD-bd_dom"/>
</dbReference>
<dbReference type="PANTHER" id="PTHR30212">
    <property type="entry name" value="PROTEIN YIIM"/>
    <property type="match status" value="1"/>
</dbReference>
<dbReference type="InterPro" id="IPR039261">
    <property type="entry name" value="FNR_nucleotide-bd"/>
</dbReference>
<dbReference type="InterPro" id="IPR017938">
    <property type="entry name" value="Riboflavin_synthase-like_b-brl"/>
</dbReference>